<dbReference type="Pfam" id="PF01636">
    <property type="entry name" value="APH"/>
    <property type="match status" value="1"/>
</dbReference>
<dbReference type="EMBL" id="JACICZ010000009">
    <property type="protein sequence ID" value="MBB3869466.1"/>
    <property type="molecule type" value="Genomic_DNA"/>
</dbReference>
<reference evidence="2 3" key="1">
    <citation type="submission" date="2020-08" db="EMBL/GenBank/DDBJ databases">
        <title>Genomic Encyclopedia of Type Strains, Phase IV (KMG-IV): sequencing the most valuable type-strain genomes for metagenomic binning, comparative biology and taxonomic classification.</title>
        <authorList>
            <person name="Goeker M."/>
        </authorList>
    </citation>
    <scope>NUCLEOTIDE SEQUENCE [LARGE SCALE GENOMIC DNA]</scope>
    <source>
        <strain evidence="2 3">DSM 14590</strain>
    </source>
</reference>
<name>A0AA89NKV1_9BACL</name>
<evidence type="ECO:0000259" key="1">
    <source>
        <dbReference type="Pfam" id="PF01636"/>
    </source>
</evidence>
<dbReference type="InterPro" id="IPR011009">
    <property type="entry name" value="Kinase-like_dom_sf"/>
</dbReference>
<gene>
    <name evidence="2" type="ORF">HNR78_002363</name>
</gene>
<sequence>MRKTMKPIAIQEIPEHIQNDMGTIYAIHFPKQGYTSDVGIIETANGTYVVKRAKGERFCASLEKDAKALTCLSSTTLPIPTLYRFHEAKHKKEAWALLEYIEGEPLQQALEKETNEAKRVST</sequence>
<comment type="caution">
    <text evidence="2">The sequence shown here is derived from an EMBL/GenBank/DDBJ whole genome shotgun (WGS) entry which is preliminary data.</text>
</comment>
<feature type="domain" description="Aminoglycoside phosphotransferase" evidence="1">
    <location>
        <begin position="31"/>
        <end position="110"/>
    </location>
</feature>
<dbReference type="SUPFAM" id="SSF56112">
    <property type="entry name" value="Protein kinase-like (PK-like)"/>
    <property type="match status" value="1"/>
</dbReference>
<dbReference type="GO" id="GO:0016301">
    <property type="term" value="F:kinase activity"/>
    <property type="evidence" value="ECO:0007669"/>
    <property type="project" value="UniProtKB-KW"/>
</dbReference>
<proteinExistence type="predicted"/>
<keyword evidence="2" id="KW-0808">Transferase</keyword>
<evidence type="ECO:0000313" key="2">
    <source>
        <dbReference type="EMBL" id="MBB3869466.1"/>
    </source>
</evidence>
<dbReference type="AlphaFoldDB" id="A0AA89NKV1"/>
<keyword evidence="3" id="KW-1185">Reference proteome</keyword>
<evidence type="ECO:0000313" key="3">
    <source>
        <dbReference type="Proteomes" id="UP000613002"/>
    </source>
</evidence>
<protein>
    <submittedName>
        <fullName evidence="2">Ser/Thr protein kinase</fullName>
    </submittedName>
</protein>
<accession>A0AA89NKV1</accession>
<keyword evidence="2" id="KW-0418">Kinase</keyword>
<dbReference type="Proteomes" id="UP000613002">
    <property type="component" value="Unassembled WGS sequence"/>
</dbReference>
<organism evidence="2 3">
    <name type="scientific">Parageobacillus toebii NBRC 107807</name>
    <dbReference type="NCBI Taxonomy" id="1223503"/>
    <lineage>
        <taxon>Bacteria</taxon>
        <taxon>Bacillati</taxon>
        <taxon>Bacillota</taxon>
        <taxon>Bacilli</taxon>
        <taxon>Bacillales</taxon>
        <taxon>Anoxybacillaceae</taxon>
        <taxon>Parageobacillus</taxon>
    </lineage>
</organism>
<dbReference type="RefSeq" id="WP_244319605.1">
    <property type="nucleotide sequence ID" value="NZ_BDAQ01000009.1"/>
</dbReference>
<dbReference type="InterPro" id="IPR002575">
    <property type="entry name" value="Aminoglycoside_PTrfase"/>
</dbReference>